<evidence type="ECO:0000259" key="3">
    <source>
        <dbReference type="Pfam" id="PF01551"/>
    </source>
</evidence>
<feature type="domain" description="M23ase beta-sheet core" evidence="3">
    <location>
        <begin position="150"/>
        <end position="240"/>
    </location>
</feature>
<evidence type="ECO:0000259" key="2">
    <source>
        <dbReference type="Pfam" id="PF01464"/>
    </source>
</evidence>
<dbReference type="PANTHER" id="PTHR37423:SF2">
    <property type="entry name" value="MEMBRANE-BOUND LYTIC MUREIN TRANSGLYCOSYLASE C"/>
    <property type="match status" value="1"/>
</dbReference>
<dbReference type="CDD" id="cd12797">
    <property type="entry name" value="M23_peptidase"/>
    <property type="match status" value="1"/>
</dbReference>
<sequence>MRQQYQLHTANAIDALNNGNIDVVRMQIRLAKLAADKRLAAKRREAKQQPAIVTTIVTEEIPPASWLDKPVKRQAVGYVASSKQTMFILLMCWSCAAALVSNALPKNSPTAPPPSTLQSRSIVSGYPVEGRITSGIGWRTHPVTKVRAWHAGVDIAAPNGTPLKATGDGTVTLAAARGACGYALFIDHGTQETRMCHLSAYAQGIKAGKQVKAGDIVGYVGNTGRSTGPHVHYEVRDKQQRKIGAMAYKHLINAAAEKHGVDPLLIQAVMWKESSFNPNASSGKAHGLMQLKPSTGLEVAKRLGIKNPDLFDPATSVTLGTAYLAEMLQQFGKVELALAAYNAGPGAVKRFNGIPPYPETRNYVTKIIAKYNQLRS</sequence>
<feature type="domain" description="Transglycosylase SLT" evidence="2">
    <location>
        <begin position="251"/>
        <end position="353"/>
    </location>
</feature>
<dbReference type="SUPFAM" id="SSF51261">
    <property type="entry name" value="Duplicated hybrid motif"/>
    <property type="match status" value="1"/>
</dbReference>
<evidence type="ECO:0000313" key="5">
    <source>
        <dbReference type="Proteomes" id="UP001054801"/>
    </source>
</evidence>
<dbReference type="SUPFAM" id="SSF53955">
    <property type="entry name" value="Lysozyme-like"/>
    <property type="match status" value="1"/>
</dbReference>
<name>A0ABY3T324_9GAMM</name>
<dbReference type="Pfam" id="PF01464">
    <property type="entry name" value="SLT"/>
    <property type="match status" value="1"/>
</dbReference>
<dbReference type="Gene3D" id="2.70.70.10">
    <property type="entry name" value="Glucose Permease (Domain IIA)"/>
    <property type="match status" value="1"/>
</dbReference>
<dbReference type="EMBL" id="CP091244">
    <property type="protein sequence ID" value="UJS26248.1"/>
    <property type="molecule type" value="Genomic_DNA"/>
</dbReference>
<proteinExistence type="inferred from homology"/>
<dbReference type="InterPro" id="IPR011055">
    <property type="entry name" value="Dup_hybrid_motif"/>
</dbReference>
<dbReference type="InterPro" id="IPR008258">
    <property type="entry name" value="Transglycosylase_SLT_dom_1"/>
</dbReference>
<protein>
    <submittedName>
        <fullName evidence="4">Transglycosylase SLT domain-containing protein</fullName>
    </submittedName>
</protein>
<dbReference type="RefSeq" id="WP_236501614.1">
    <property type="nucleotide sequence ID" value="NZ_CP091244.1"/>
</dbReference>
<evidence type="ECO:0000256" key="1">
    <source>
        <dbReference type="ARBA" id="ARBA00007734"/>
    </source>
</evidence>
<comment type="similarity">
    <text evidence="1">Belongs to the transglycosylase Slt family.</text>
</comment>
<reference evidence="4" key="1">
    <citation type="journal article" date="2022" name="Microorganisms">
        <title>Two New Species of Filamentous Sulfur Bacteria of the Genus Thiothrix, Thiothrix winogradskyi sp. nov. and 'Candidatus Thiothrix sulfatifontis' sp. nov.</title>
        <authorList>
            <person name="Ravin N.V."/>
            <person name="Rossetti S."/>
            <person name="Beletsky A.V."/>
            <person name="Kadnikov V.V."/>
            <person name="Rudenko T.S."/>
            <person name="Smolyakov D.D."/>
            <person name="Moskvitina M.I."/>
            <person name="Gureeva M.V."/>
            <person name="Mardanov A.V."/>
            <person name="Grabovich M.Y."/>
        </authorList>
    </citation>
    <scope>NUCLEOTIDE SEQUENCE</scope>
    <source>
        <strain evidence="4">CT3</strain>
    </source>
</reference>
<dbReference type="CDD" id="cd13401">
    <property type="entry name" value="Slt70-like"/>
    <property type="match status" value="1"/>
</dbReference>
<gene>
    <name evidence="4" type="ORF">L2Y54_09475</name>
</gene>
<dbReference type="Proteomes" id="UP001054801">
    <property type="component" value="Chromosome"/>
</dbReference>
<accession>A0ABY3T324</accession>
<evidence type="ECO:0000313" key="4">
    <source>
        <dbReference type="EMBL" id="UJS26248.1"/>
    </source>
</evidence>
<keyword evidence="5" id="KW-1185">Reference proteome</keyword>
<dbReference type="PANTHER" id="PTHR37423">
    <property type="entry name" value="SOLUBLE LYTIC MUREIN TRANSGLYCOSYLASE-RELATED"/>
    <property type="match status" value="1"/>
</dbReference>
<dbReference type="Gene3D" id="1.10.530.10">
    <property type="match status" value="1"/>
</dbReference>
<dbReference type="InterPro" id="IPR016047">
    <property type="entry name" value="M23ase_b-sheet_dom"/>
</dbReference>
<dbReference type="InterPro" id="IPR023346">
    <property type="entry name" value="Lysozyme-like_dom_sf"/>
</dbReference>
<dbReference type="Pfam" id="PF01551">
    <property type="entry name" value="Peptidase_M23"/>
    <property type="match status" value="1"/>
</dbReference>
<organism evidence="4 5">
    <name type="scientific">Thiothrix winogradskyi</name>
    <dbReference type="NCBI Taxonomy" id="96472"/>
    <lineage>
        <taxon>Bacteria</taxon>
        <taxon>Pseudomonadati</taxon>
        <taxon>Pseudomonadota</taxon>
        <taxon>Gammaproteobacteria</taxon>
        <taxon>Thiotrichales</taxon>
        <taxon>Thiotrichaceae</taxon>
        <taxon>Thiothrix</taxon>
    </lineage>
</organism>